<evidence type="ECO:0000256" key="2">
    <source>
        <dbReference type="PROSITE-ProRule" id="PRU00708"/>
    </source>
</evidence>
<reference evidence="3" key="1">
    <citation type="submission" date="2021-08" db="EMBL/GenBank/DDBJ databases">
        <title>WGS assembly of Ceratopteris richardii.</title>
        <authorList>
            <person name="Marchant D.B."/>
            <person name="Chen G."/>
            <person name="Jenkins J."/>
            <person name="Shu S."/>
            <person name="Leebens-Mack J."/>
            <person name="Grimwood J."/>
            <person name="Schmutz J."/>
            <person name="Soltis P."/>
            <person name="Soltis D."/>
            <person name="Chen Z.-H."/>
        </authorList>
    </citation>
    <scope>NUCLEOTIDE SEQUENCE</scope>
    <source>
        <strain evidence="3">Whitten #5841</strain>
        <tissue evidence="3">Leaf</tissue>
    </source>
</reference>
<dbReference type="InterPro" id="IPR011990">
    <property type="entry name" value="TPR-like_helical_dom_sf"/>
</dbReference>
<feature type="repeat" description="PPR" evidence="2">
    <location>
        <begin position="1079"/>
        <end position="1113"/>
    </location>
</feature>
<organism evidence="3 4">
    <name type="scientific">Ceratopteris richardii</name>
    <name type="common">Triangle waterfern</name>
    <dbReference type="NCBI Taxonomy" id="49495"/>
    <lineage>
        <taxon>Eukaryota</taxon>
        <taxon>Viridiplantae</taxon>
        <taxon>Streptophyta</taxon>
        <taxon>Embryophyta</taxon>
        <taxon>Tracheophyta</taxon>
        <taxon>Polypodiopsida</taxon>
        <taxon>Polypodiidae</taxon>
        <taxon>Polypodiales</taxon>
        <taxon>Pteridineae</taxon>
        <taxon>Pteridaceae</taxon>
        <taxon>Parkerioideae</taxon>
        <taxon>Ceratopteris</taxon>
    </lineage>
</organism>
<dbReference type="GO" id="GO:0009451">
    <property type="term" value="P:RNA modification"/>
    <property type="evidence" value="ECO:0007669"/>
    <property type="project" value="InterPro"/>
</dbReference>
<dbReference type="Pfam" id="PF01535">
    <property type="entry name" value="PPR"/>
    <property type="match status" value="8"/>
</dbReference>
<feature type="repeat" description="PPR" evidence="2">
    <location>
        <begin position="1150"/>
        <end position="1184"/>
    </location>
</feature>
<feature type="repeat" description="PPR" evidence="2">
    <location>
        <begin position="337"/>
        <end position="371"/>
    </location>
</feature>
<dbReference type="OrthoDB" id="185373at2759"/>
<dbReference type="Pfam" id="PF13812">
    <property type="entry name" value="PPR_3"/>
    <property type="match status" value="1"/>
</dbReference>
<dbReference type="Pfam" id="PF13041">
    <property type="entry name" value="PPR_2"/>
    <property type="match status" value="6"/>
</dbReference>
<feature type="repeat" description="PPR" evidence="2">
    <location>
        <begin position="135"/>
        <end position="169"/>
    </location>
</feature>
<dbReference type="FunFam" id="1.25.40.10:FF:000158">
    <property type="entry name" value="pentatricopeptide repeat-containing protein At2g33680"/>
    <property type="match status" value="1"/>
</dbReference>
<accession>A0A8T2THJ8</accession>
<feature type="repeat" description="PPR" evidence="2">
    <location>
        <begin position="438"/>
        <end position="472"/>
    </location>
</feature>
<dbReference type="PANTHER" id="PTHR47926">
    <property type="entry name" value="PENTATRICOPEPTIDE REPEAT-CONTAINING PROTEIN"/>
    <property type="match status" value="1"/>
</dbReference>
<dbReference type="FunFam" id="1.25.40.10:FF:000031">
    <property type="entry name" value="Pentatricopeptide repeat-containing protein mitochondrial"/>
    <property type="match status" value="1"/>
</dbReference>
<dbReference type="FunFam" id="1.25.40.10:FF:000196">
    <property type="entry name" value="Pentatricopeptide repeat-containing protein At4g14850"/>
    <property type="match status" value="1"/>
</dbReference>
<dbReference type="PROSITE" id="PS51375">
    <property type="entry name" value="PPR"/>
    <property type="match status" value="10"/>
</dbReference>
<evidence type="ECO:0008006" key="5">
    <source>
        <dbReference type="Google" id="ProtNLM"/>
    </source>
</evidence>
<dbReference type="NCBIfam" id="TIGR00756">
    <property type="entry name" value="PPR"/>
    <property type="match status" value="5"/>
</dbReference>
<gene>
    <name evidence="3" type="ORF">KP509_13G050400</name>
</gene>
<feature type="repeat" description="PPR" evidence="2">
    <location>
        <begin position="842"/>
        <end position="876"/>
    </location>
</feature>
<proteinExistence type="predicted"/>
<feature type="repeat" description="PPR" evidence="2">
    <location>
        <begin position="640"/>
        <end position="674"/>
    </location>
</feature>
<evidence type="ECO:0000313" key="4">
    <source>
        <dbReference type="Proteomes" id="UP000825935"/>
    </source>
</evidence>
<dbReference type="InterPro" id="IPR046960">
    <property type="entry name" value="PPR_At4g14850-like_plant"/>
</dbReference>
<dbReference type="Gene3D" id="1.25.40.10">
    <property type="entry name" value="Tetratricopeptide repeat domain"/>
    <property type="match status" value="9"/>
</dbReference>
<dbReference type="FunFam" id="1.25.40.10:FF:000381">
    <property type="entry name" value="Pentatricopeptide repeat-containing protein"/>
    <property type="match status" value="1"/>
</dbReference>
<name>A0A8T2THJ8_CERRI</name>
<keyword evidence="1" id="KW-0677">Repeat</keyword>
<dbReference type="InterPro" id="IPR002885">
    <property type="entry name" value="PPR_rpt"/>
</dbReference>
<dbReference type="SUPFAM" id="SSF48452">
    <property type="entry name" value="TPR-like"/>
    <property type="match status" value="1"/>
</dbReference>
<evidence type="ECO:0000313" key="3">
    <source>
        <dbReference type="EMBL" id="KAH7421313.1"/>
    </source>
</evidence>
<dbReference type="GO" id="GO:0048731">
    <property type="term" value="P:system development"/>
    <property type="evidence" value="ECO:0007669"/>
    <property type="project" value="UniProtKB-ARBA"/>
</dbReference>
<keyword evidence="4" id="KW-1185">Reference proteome</keyword>
<dbReference type="EMBL" id="CM035418">
    <property type="protein sequence ID" value="KAH7421313.1"/>
    <property type="molecule type" value="Genomic_DNA"/>
</dbReference>
<protein>
    <recommendedName>
        <fullName evidence="5">Pentatricopeptide repeat-containing protein</fullName>
    </recommendedName>
</protein>
<feature type="repeat" description="PPR" evidence="2">
    <location>
        <begin position="943"/>
        <end position="977"/>
    </location>
</feature>
<feature type="repeat" description="PPR" evidence="2">
    <location>
        <begin position="539"/>
        <end position="573"/>
    </location>
</feature>
<feature type="repeat" description="PPR" evidence="2">
    <location>
        <begin position="741"/>
        <end position="775"/>
    </location>
</feature>
<dbReference type="GO" id="GO:0003723">
    <property type="term" value="F:RNA binding"/>
    <property type="evidence" value="ECO:0007669"/>
    <property type="project" value="InterPro"/>
</dbReference>
<evidence type="ECO:0000256" key="1">
    <source>
        <dbReference type="ARBA" id="ARBA00022737"/>
    </source>
</evidence>
<dbReference type="Proteomes" id="UP000825935">
    <property type="component" value="Chromosome 13"/>
</dbReference>
<sequence length="1340" mass="149093">MNGVVAFSTSIGNHEGMFNHRFTSLGPAHIQVQSAGKKNGWKVSSAGNKHDSFQHECELPPSMDQVIDALKTCRNKVVLIQANQFNAHANRVHASVCSYGMEAHEELGSHLVDFFVHFGFLCDAQRAFNRLEYRTEYSWTTLISGYAEYGDALLAHSTYLKMKEEGMLPSKFTFLALLKACRKLKCPEKCHAIHAEILDCGFGDNLIIRNSLIDTYAKCGSLNKAKEAFDETSCRDVITWNVLLAGFAENHMNTKVINYACWMSDDGIFPDACTYLSILKACRGLKDIERGFIIHAELVKEGYEGDLLISSSLLELYLQGGLLVEAQNVFDEVDVRDASIWTALITGYTDHGQCEEALKCFGRMQEDTISPNPSTYISALKACSSLKAVEMGRDIYSTALKTGYCGEVFLGNTLVDMYAKCGFLDDARRVFDTLPVYDSITWSSLLSAYAEHCFWNEVLEGFKKMQEDNVHLSISALLCVLKACSSLELLEQGQTVHVEIVHEGYEDDAFICSALIDMYAKCGMLLEAQDAFDNSSVKDVVTWTTMITGLVDAGWGNEALNYLKHMQERGLSADETTFVCSLKACISIGDFDKGYELHGDIIKQGIETNAYIANSLMELYSNFGSIADAQLIFDRLPGKDIVSWNSIIAGFSEQGFYEEALSCFKQMGLEGVQPNVATYLSMLKVCADLEMVDEGRFLHTNIVINQLEQDLYIGNNIIGLYAKVGQLLEAHAVFDGLSARDVFSWNALFGGYVDYGLVEEPLMLLPKMQLEGISLSPVTYMHCLKACIILENIGMGHKLYSEIICRGLDCDQHLQNSLIDMYGECGSSAEKEYLLENLCNGISVSWTVLIAACAEHGLHEKMLYFLHRMRLRGILPDHPTFKCMLKASSFQEDIARIHELHLEILKRGLNNDLMIENAILDAYVKQDLLMDATAVFKRMPSKDVISWTSMILGYLEDGQYDEALCHFEKMKLEGVHHDIVSYSLDIKVCGFLQMIHRGQEIHCEIVKKGLEGDPFTGRALVGMYAKVGAFQEACKIHSKYSIQDPVACSVLSVGYLEAGLGNKALTCFEQMQLQGIGGDVVSWSIIIMVYLYQGENSKALHVLNQILEQGLLPDTTLYLNILQACSNAASLEMCKVVHAQLHGYGLKPLDSILLTALIDSYSKCGSMREAQQVFNEMPVKDTVAWNALLAGYANQGERELFICFFNQMGVQSIELDQVAFLTALTVCCHSGLLAEAQELFRIMTEVHSISPTVEHFNCMADLLGRAGHLSEVVLMLGSMPLQPDCISWNTILASCQRLGDLKLYCHAFHRAVDVDDDTAPLMRASTAIYFSEVQSDLQIA</sequence>
<comment type="caution">
    <text evidence="3">The sequence shown here is derived from an EMBL/GenBank/DDBJ whole genome shotgun (WGS) entry which is preliminary data.</text>
</comment>